<keyword evidence="3" id="KW-1185">Reference proteome</keyword>
<name>A0A1B3ZGD5_9SPHN</name>
<dbReference type="EMBL" id="CP014168">
    <property type="protein sequence ID" value="AOH86496.1"/>
    <property type="molecule type" value="Genomic_DNA"/>
</dbReference>
<protein>
    <submittedName>
        <fullName evidence="2">Iron dicitrate transport regulator FecR</fullName>
    </submittedName>
</protein>
<dbReference type="PIRSF" id="PIRSF018266">
    <property type="entry name" value="FecR"/>
    <property type="match status" value="1"/>
</dbReference>
<dbReference type="InterPro" id="IPR006860">
    <property type="entry name" value="FecR"/>
</dbReference>
<dbReference type="AlphaFoldDB" id="A0A1B3ZGD5"/>
<evidence type="ECO:0000259" key="1">
    <source>
        <dbReference type="Pfam" id="PF04773"/>
    </source>
</evidence>
<dbReference type="GO" id="GO:0016989">
    <property type="term" value="F:sigma factor antagonist activity"/>
    <property type="evidence" value="ECO:0007669"/>
    <property type="project" value="TreeGrafter"/>
</dbReference>
<dbReference type="Gene3D" id="2.60.120.1440">
    <property type="match status" value="1"/>
</dbReference>
<feature type="domain" description="FecR protein" evidence="1">
    <location>
        <begin position="104"/>
        <end position="196"/>
    </location>
</feature>
<dbReference type="PANTHER" id="PTHR30273:SF2">
    <property type="entry name" value="PROTEIN FECR"/>
    <property type="match status" value="1"/>
</dbReference>
<evidence type="ECO:0000313" key="3">
    <source>
        <dbReference type="Proteomes" id="UP000094256"/>
    </source>
</evidence>
<reference evidence="2 3" key="1">
    <citation type="submission" date="2016-01" db="EMBL/GenBank/DDBJ databases">
        <title>Complete genome and mega plasmid sequence of Sphingomonas panacis DCY99 elicits systemic resistance in rice to Xanthomonas oryzae.</title>
        <authorList>
            <person name="Kim Y.J."/>
            <person name="Yang D.C."/>
            <person name="Sing P."/>
        </authorList>
    </citation>
    <scope>NUCLEOTIDE SEQUENCE [LARGE SCALE GENOMIC DNA]</scope>
    <source>
        <strain evidence="2 3">DCY99</strain>
    </source>
</reference>
<dbReference type="STRING" id="1560345.AWL63_03865"/>
<dbReference type="PANTHER" id="PTHR30273">
    <property type="entry name" value="PERIPLASMIC SIGNAL SENSOR AND SIGMA FACTOR ACTIVATOR FECR-RELATED"/>
    <property type="match status" value="1"/>
</dbReference>
<dbReference type="InterPro" id="IPR012373">
    <property type="entry name" value="Ferrdict_sens_TM"/>
</dbReference>
<dbReference type="OrthoDB" id="9798846at2"/>
<proteinExistence type="predicted"/>
<dbReference type="Proteomes" id="UP000094256">
    <property type="component" value="Chromosome"/>
</dbReference>
<organism evidence="2 3">
    <name type="scientific">Sphingomonas panacis</name>
    <dbReference type="NCBI Taxonomy" id="1560345"/>
    <lineage>
        <taxon>Bacteria</taxon>
        <taxon>Pseudomonadati</taxon>
        <taxon>Pseudomonadota</taxon>
        <taxon>Alphaproteobacteria</taxon>
        <taxon>Sphingomonadales</taxon>
        <taxon>Sphingomonadaceae</taxon>
        <taxon>Sphingomonas</taxon>
    </lineage>
</organism>
<accession>A0A1B3ZGD5</accession>
<gene>
    <name evidence="2" type="ORF">AWL63_03865</name>
</gene>
<evidence type="ECO:0000313" key="2">
    <source>
        <dbReference type="EMBL" id="AOH86496.1"/>
    </source>
</evidence>
<dbReference type="KEGG" id="span:AWL63_03865"/>
<dbReference type="Pfam" id="PF04773">
    <property type="entry name" value="FecR"/>
    <property type="match status" value="1"/>
</dbReference>
<sequence>MDTEASEWAARLDRGLTADEEITLNQWLSADRRHQGAFLRQRAALSLLDRARALRGKPIEPVVGNENEEIDDAPSRRRLLKFGTGLAAMLAGGVAWQIWPRARRITTEVGEIRHVPLEDGSVAMVNSRSALRISFTEQRRDVTLASGEAWFQVAKNRERPFTVSAGPAVAQAVGTAFDVRRHADSTEIIVTEGIVRVWPLAATHAAVLVEAGHRAIVDQYGNLQRDLIDGPASDQRLAWREGRIVLDRMTLGAAVEEFNRYHVERLEVDPSLSDREVVGWFSTDDLDGFAATAASLVGGYVERDGATLRIKKSPTA</sequence>